<keyword evidence="2" id="KW-1185">Reference proteome</keyword>
<proteinExistence type="predicted"/>
<dbReference type="Proteomes" id="UP000805193">
    <property type="component" value="Unassembled WGS sequence"/>
</dbReference>
<organism evidence="1 2">
    <name type="scientific">Ixodes persulcatus</name>
    <name type="common">Taiga tick</name>
    <dbReference type="NCBI Taxonomy" id="34615"/>
    <lineage>
        <taxon>Eukaryota</taxon>
        <taxon>Metazoa</taxon>
        <taxon>Ecdysozoa</taxon>
        <taxon>Arthropoda</taxon>
        <taxon>Chelicerata</taxon>
        <taxon>Arachnida</taxon>
        <taxon>Acari</taxon>
        <taxon>Parasitiformes</taxon>
        <taxon>Ixodida</taxon>
        <taxon>Ixodoidea</taxon>
        <taxon>Ixodidae</taxon>
        <taxon>Ixodinae</taxon>
        <taxon>Ixodes</taxon>
    </lineage>
</organism>
<protein>
    <submittedName>
        <fullName evidence="1">Uncharacterized protein</fullName>
    </submittedName>
</protein>
<accession>A0AC60QVT3</accession>
<reference evidence="1 2" key="1">
    <citation type="journal article" date="2020" name="Cell">
        <title>Large-Scale Comparative Analyses of Tick Genomes Elucidate Their Genetic Diversity and Vector Capacities.</title>
        <authorList>
            <consortium name="Tick Genome and Microbiome Consortium (TIGMIC)"/>
            <person name="Jia N."/>
            <person name="Wang J."/>
            <person name="Shi W."/>
            <person name="Du L."/>
            <person name="Sun Y."/>
            <person name="Zhan W."/>
            <person name="Jiang J.F."/>
            <person name="Wang Q."/>
            <person name="Zhang B."/>
            <person name="Ji P."/>
            <person name="Bell-Sakyi L."/>
            <person name="Cui X.M."/>
            <person name="Yuan T.T."/>
            <person name="Jiang B.G."/>
            <person name="Yang W.F."/>
            <person name="Lam T.T."/>
            <person name="Chang Q.C."/>
            <person name="Ding S.J."/>
            <person name="Wang X.J."/>
            <person name="Zhu J.G."/>
            <person name="Ruan X.D."/>
            <person name="Zhao L."/>
            <person name="Wei J.T."/>
            <person name="Ye R.Z."/>
            <person name="Que T.C."/>
            <person name="Du C.H."/>
            <person name="Zhou Y.H."/>
            <person name="Cheng J.X."/>
            <person name="Dai P.F."/>
            <person name="Guo W.B."/>
            <person name="Han X.H."/>
            <person name="Huang E.J."/>
            <person name="Li L.F."/>
            <person name="Wei W."/>
            <person name="Gao Y.C."/>
            <person name="Liu J.Z."/>
            <person name="Shao H.Z."/>
            <person name="Wang X."/>
            <person name="Wang C.C."/>
            <person name="Yang T.C."/>
            <person name="Huo Q.B."/>
            <person name="Li W."/>
            <person name="Chen H.Y."/>
            <person name="Chen S.E."/>
            <person name="Zhou L.G."/>
            <person name="Ni X.B."/>
            <person name="Tian J.H."/>
            <person name="Sheng Y."/>
            <person name="Liu T."/>
            <person name="Pan Y.S."/>
            <person name="Xia L.Y."/>
            <person name="Li J."/>
            <person name="Zhao F."/>
            <person name="Cao W.C."/>
        </authorList>
    </citation>
    <scope>NUCLEOTIDE SEQUENCE [LARGE SCALE GENOMIC DNA]</scope>
    <source>
        <strain evidence="1">Iper-2018</strain>
    </source>
</reference>
<comment type="caution">
    <text evidence="1">The sequence shown here is derived from an EMBL/GenBank/DDBJ whole genome shotgun (WGS) entry which is preliminary data.</text>
</comment>
<evidence type="ECO:0000313" key="1">
    <source>
        <dbReference type="EMBL" id="KAG0443769.1"/>
    </source>
</evidence>
<evidence type="ECO:0000313" key="2">
    <source>
        <dbReference type="Proteomes" id="UP000805193"/>
    </source>
</evidence>
<gene>
    <name evidence="1" type="ORF">HPB47_014549</name>
</gene>
<dbReference type="EMBL" id="JABSTQ010002926">
    <property type="protein sequence ID" value="KAG0443769.1"/>
    <property type="molecule type" value="Genomic_DNA"/>
</dbReference>
<sequence>MLTDPTKQSRYRGSSHLIEERPESGLNCGTPTMRSFSVSGFSDALDWRPILFQEPSIAHSACALCGLVSLKAIRVSCGHTLCSECHEECSRQGSTCPLDEESFSNDDCCRNDLSVGFLAKRRAACWNKSSGCNFEGPIGSLLKHYIECAFHVVSCPRCEVSVLRSDIVGHCKRGCHVPVVGPIVDADHATKRYDSIEQTSNEIKEALGKLSEDLSCLHTSLNLCREDVREAERRLKEQLGAQSATPIEHMSRLHMQVPSLEEGVLNDVAGELERGRQPGNLSAHSERPLHVAESTCKGLRPDHQGKKFHWYLKEVADLVLRAGYNVIRTIESPKHYLSGYNVSLKCDHRKICNHIFLRLFLKIYPGAYDSSLQWPFSTSVRVELIHSTNRRYNLFKTVHVNLGYSNGLQRPLGSSDQYTAFLVEWPLEDRQMYSFVKSDQLHFSLE</sequence>
<name>A0AC60QVT3_IXOPE</name>
<feature type="non-terminal residue" evidence="1">
    <location>
        <position position="446"/>
    </location>
</feature>